<reference evidence="1 2" key="1">
    <citation type="submission" date="2019-05" db="EMBL/GenBank/DDBJ databases">
        <title>Emergence of the Ug99 lineage of the wheat stem rust pathogen through somatic hybridization.</title>
        <authorList>
            <person name="Li F."/>
            <person name="Upadhyaya N.M."/>
            <person name="Sperschneider J."/>
            <person name="Matny O."/>
            <person name="Nguyen-Phuc H."/>
            <person name="Mago R."/>
            <person name="Raley C."/>
            <person name="Miller M.E."/>
            <person name="Silverstein K.A.T."/>
            <person name="Henningsen E."/>
            <person name="Hirsch C.D."/>
            <person name="Visser B."/>
            <person name="Pretorius Z.A."/>
            <person name="Steffenson B.J."/>
            <person name="Schwessinger B."/>
            <person name="Dodds P.N."/>
            <person name="Figueroa M."/>
        </authorList>
    </citation>
    <scope>NUCLEOTIDE SEQUENCE [LARGE SCALE GENOMIC DNA]</scope>
    <source>
        <strain evidence="1 2">Ug99</strain>
    </source>
</reference>
<gene>
    <name evidence="1" type="ORF">PGTUg99_018199</name>
</gene>
<dbReference type="EMBL" id="VDEP01000445">
    <property type="protein sequence ID" value="KAA1078979.1"/>
    <property type="molecule type" value="Genomic_DNA"/>
</dbReference>
<organism evidence="1 2">
    <name type="scientific">Puccinia graminis f. sp. tritici</name>
    <dbReference type="NCBI Taxonomy" id="56615"/>
    <lineage>
        <taxon>Eukaryota</taxon>
        <taxon>Fungi</taxon>
        <taxon>Dikarya</taxon>
        <taxon>Basidiomycota</taxon>
        <taxon>Pucciniomycotina</taxon>
        <taxon>Pucciniomycetes</taxon>
        <taxon>Pucciniales</taxon>
        <taxon>Pucciniaceae</taxon>
        <taxon>Puccinia</taxon>
    </lineage>
</organism>
<proteinExistence type="predicted"/>
<sequence>MTQHGKKGKKKFNRWLTRDRRVLGKPINADRGYPSGKEGLSSNEISILSSLEVEGGGLRGGVGRGDWVLDEWVVRIIEWVRLARGFQDGDRVRGHPRIVEKMLEFEYGNVSVGWRGMGDVAEG</sequence>
<evidence type="ECO:0000313" key="2">
    <source>
        <dbReference type="Proteomes" id="UP000325313"/>
    </source>
</evidence>
<comment type="caution">
    <text evidence="1">The sequence shown here is derived from an EMBL/GenBank/DDBJ whole genome shotgun (WGS) entry which is preliminary data.</text>
</comment>
<dbReference type="Proteomes" id="UP000325313">
    <property type="component" value="Unassembled WGS sequence"/>
</dbReference>
<dbReference type="AlphaFoldDB" id="A0A5B0MSW9"/>
<evidence type="ECO:0000313" key="1">
    <source>
        <dbReference type="EMBL" id="KAA1078979.1"/>
    </source>
</evidence>
<accession>A0A5B0MSW9</accession>
<name>A0A5B0MSW9_PUCGR</name>
<protein>
    <submittedName>
        <fullName evidence="1">Uncharacterized protein</fullName>
    </submittedName>
</protein>